<keyword evidence="4" id="KW-1185">Reference proteome</keyword>
<feature type="region of interest" description="Disordered" evidence="1">
    <location>
        <begin position="198"/>
        <end position="221"/>
    </location>
</feature>
<evidence type="ECO:0000313" key="4">
    <source>
        <dbReference type="Proteomes" id="UP000286974"/>
    </source>
</evidence>
<dbReference type="EMBL" id="BEXA01000008">
    <property type="protein sequence ID" value="GAY74243.1"/>
    <property type="molecule type" value="Genomic_DNA"/>
</dbReference>
<evidence type="ECO:0000259" key="2">
    <source>
        <dbReference type="Pfam" id="PF14297"/>
    </source>
</evidence>
<dbReference type="PANTHER" id="PTHR39196">
    <property type="entry name" value="PRIMOSOME, DNAD SUBUNIT"/>
    <property type="match status" value="1"/>
</dbReference>
<feature type="domain" description="Lin1244/Lin1753-like N-terminal" evidence="2">
    <location>
        <begin position="2"/>
        <end position="51"/>
    </location>
</feature>
<name>A0A401FPG4_9LACO</name>
<protein>
    <submittedName>
        <fullName evidence="3">DnaD domain protein</fullName>
    </submittedName>
</protein>
<accession>A0A401FPG4</accession>
<feature type="compositionally biased region" description="Basic and acidic residues" evidence="1">
    <location>
        <begin position="89"/>
        <end position="108"/>
    </location>
</feature>
<dbReference type="Pfam" id="PF14297">
    <property type="entry name" value="Lin1244_N"/>
    <property type="match status" value="1"/>
</dbReference>
<reference evidence="3 4" key="1">
    <citation type="submission" date="2017-11" db="EMBL/GenBank/DDBJ databases">
        <title>Draft Genome Sequence of Lactobacillus curieae NBRC 111893 isolated from Koso, a Japanese sugar-Vegetable Fermented Beverage.</title>
        <authorList>
            <person name="Chiou T.Y."/>
            <person name="Oshima K."/>
            <person name="Suda W."/>
            <person name="Hattori M."/>
            <person name="Takahashi T."/>
        </authorList>
    </citation>
    <scope>NUCLEOTIDE SEQUENCE [LARGE SCALE GENOMIC DNA]</scope>
    <source>
        <strain evidence="3 4">NBRC111893</strain>
    </source>
</reference>
<comment type="caution">
    <text evidence="3">The sequence shown here is derived from an EMBL/GenBank/DDBJ whole genome shotgun (WGS) entry which is preliminary data.</text>
</comment>
<feature type="region of interest" description="Disordered" evidence="1">
    <location>
        <begin position="74"/>
        <end position="115"/>
    </location>
</feature>
<dbReference type="PANTHER" id="PTHR39196:SF1">
    <property type="entry name" value="PRIMOSOME, DNAD SUBUNIT"/>
    <property type="match status" value="1"/>
</dbReference>
<dbReference type="Proteomes" id="UP000286974">
    <property type="component" value="Unassembled WGS sequence"/>
</dbReference>
<dbReference type="AlphaFoldDB" id="A0A401FPG4"/>
<proteinExistence type="predicted"/>
<evidence type="ECO:0000256" key="1">
    <source>
        <dbReference type="SAM" id="MobiDB-lite"/>
    </source>
</evidence>
<gene>
    <name evidence="3" type="ORF">NBRC111893_2389</name>
</gene>
<dbReference type="InterPro" id="IPR025400">
    <property type="entry name" value="Lin1244/Lin1753-like_N"/>
</dbReference>
<organism evidence="3 4">
    <name type="scientific">Lentilactobacillus kosonis</name>
    <dbReference type="NCBI Taxonomy" id="2810561"/>
    <lineage>
        <taxon>Bacteria</taxon>
        <taxon>Bacillati</taxon>
        <taxon>Bacillota</taxon>
        <taxon>Bacilli</taxon>
        <taxon>Lactobacillales</taxon>
        <taxon>Lactobacillaceae</taxon>
        <taxon>Lentilactobacillus</taxon>
    </lineage>
</organism>
<sequence>MKWDKLSKMQLANRVNSTPEAVDKLVHRLVEYETFDEELFKTENVLTSVRIQNTYIEATKRRKNAHHDEFWLLDDEPMQNQVQPDQSEEPVKKDSTDNLDDSKAEKAKLLPSDEAEQRMNDEFIQGFWQNYPKRQKYQEALAEYTKAREFGATEKEIIDGVKNYSKYLKAKGKGDGYTALPTTWLAGKRWQDDYDLTPETAGAKQRSPVSYESFDDSVIPF</sequence>
<dbReference type="RefSeq" id="WP_225417730.1">
    <property type="nucleotide sequence ID" value="NZ_BEXA01000008.1"/>
</dbReference>
<evidence type="ECO:0000313" key="3">
    <source>
        <dbReference type="EMBL" id="GAY74243.1"/>
    </source>
</evidence>